<dbReference type="InterPro" id="IPR044855">
    <property type="entry name" value="CoA-Trfase_III_dom3_sf"/>
</dbReference>
<dbReference type="InterPro" id="IPR023606">
    <property type="entry name" value="CoA-Trfase_III_dom_1_sf"/>
</dbReference>
<proteinExistence type="predicted"/>
<name>A0A846RV04_9MICO</name>
<reference evidence="2 3" key="1">
    <citation type="submission" date="2020-03" db="EMBL/GenBank/DDBJ databases">
        <title>Sequencing the genomes of 1000 actinobacteria strains.</title>
        <authorList>
            <person name="Klenk H.-P."/>
        </authorList>
    </citation>
    <scope>NUCLEOTIDE SEQUENCE [LARGE SCALE GENOMIC DNA]</scope>
    <source>
        <strain evidence="2 3">DSM 18964</strain>
    </source>
</reference>
<dbReference type="InterPro" id="IPR050509">
    <property type="entry name" value="CoA-transferase_III"/>
</dbReference>
<dbReference type="Pfam" id="PF02515">
    <property type="entry name" value="CoA_transf_3"/>
    <property type="match status" value="1"/>
</dbReference>
<dbReference type="PANTHER" id="PTHR48228:SF5">
    <property type="entry name" value="ALPHA-METHYLACYL-COA RACEMASE"/>
    <property type="match status" value="1"/>
</dbReference>
<evidence type="ECO:0000313" key="3">
    <source>
        <dbReference type="Proteomes" id="UP000576792"/>
    </source>
</evidence>
<keyword evidence="3" id="KW-1185">Reference proteome</keyword>
<accession>A0A846RV04</accession>
<dbReference type="Proteomes" id="UP000576792">
    <property type="component" value="Unassembled WGS sequence"/>
</dbReference>
<dbReference type="Gene3D" id="3.40.50.10540">
    <property type="entry name" value="Crotonobetainyl-coa:carnitine coa-transferase, domain 1"/>
    <property type="match status" value="1"/>
</dbReference>
<keyword evidence="2" id="KW-0413">Isomerase</keyword>
<dbReference type="EC" id="5.4.1.3" evidence="2"/>
<evidence type="ECO:0000256" key="1">
    <source>
        <dbReference type="SAM" id="MobiDB-lite"/>
    </source>
</evidence>
<evidence type="ECO:0000313" key="2">
    <source>
        <dbReference type="EMBL" id="NJC55295.1"/>
    </source>
</evidence>
<dbReference type="PANTHER" id="PTHR48228">
    <property type="entry name" value="SUCCINYL-COA--D-CITRAMALATE COA-TRANSFERASE"/>
    <property type="match status" value="1"/>
</dbReference>
<dbReference type="InterPro" id="IPR003673">
    <property type="entry name" value="CoA-Trfase_fam_III"/>
</dbReference>
<dbReference type="GO" id="GO:0016853">
    <property type="term" value="F:isomerase activity"/>
    <property type="evidence" value="ECO:0007669"/>
    <property type="project" value="UniProtKB-KW"/>
</dbReference>
<organism evidence="2 3">
    <name type="scientific">Brevibacterium marinum</name>
    <dbReference type="NCBI Taxonomy" id="418643"/>
    <lineage>
        <taxon>Bacteria</taxon>
        <taxon>Bacillati</taxon>
        <taxon>Actinomycetota</taxon>
        <taxon>Actinomycetes</taxon>
        <taxon>Micrococcales</taxon>
        <taxon>Brevibacteriaceae</taxon>
        <taxon>Brevibacterium</taxon>
    </lineage>
</organism>
<feature type="region of interest" description="Disordered" evidence="1">
    <location>
        <begin position="360"/>
        <end position="386"/>
    </location>
</feature>
<comment type="caution">
    <text evidence="2">The sequence shown here is derived from an EMBL/GenBank/DDBJ whole genome shotgun (WGS) entry which is preliminary data.</text>
</comment>
<protein>
    <submittedName>
        <fullName evidence="2">2-methylfumaryl-CoA isomerase</fullName>
        <ecNumber evidence="2">5.4.1.3</ecNumber>
    </submittedName>
</protein>
<dbReference type="Gene3D" id="3.30.1540.10">
    <property type="entry name" value="formyl-coa transferase, domain 3"/>
    <property type="match status" value="1"/>
</dbReference>
<dbReference type="AlphaFoldDB" id="A0A846RV04"/>
<sequence>MSETRPAPLAGLKVIEISAFVAAPLGAMTLAQLGADVIRIDPIGGNIDANRWPISDDGTSIYWASLNKGKRSVTLDLKSDEGKKIATDLIAEAGTLVTNLPARGWLSYENLSQHREDLVMLRLNGSHDGKPAVDYTVNAASGFPIITGDDERPVNNAIPAWDVAAGLYISNGIIAAELERRSSGKGQEISLALSDVMLATVGNLGYIAEVQTTGKTRGPLGNGLYGAYGQSFATSDGREIMVAVISNKHWRGLGKATGLSEKLEMIGPMMDVDLSTEGGRFEAREAIDAVVRPWFAAHTVDEAAAALADAGVLQGEFQTFEELVNNDPWCSLENPLFGEIDQPGVGRVMAPRAPLSFGGSPAGAAVSAPTLGGDTDEVLRTMQTGE</sequence>
<dbReference type="SUPFAM" id="SSF89796">
    <property type="entry name" value="CoA-transferase family III (CaiB/BaiF)"/>
    <property type="match status" value="1"/>
</dbReference>
<dbReference type="RefSeq" id="WP_167949353.1">
    <property type="nucleotide sequence ID" value="NZ_BAAAPQ010000026.1"/>
</dbReference>
<gene>
    <name evidence="2" type="ORF">BKA07_000330</name>
</gene>
<dbReference type="EMBL" id="JAATJN010000001">
    <property type="protein sequence ID" value="NJC55295.1"/>
    <property type="molecule type" value="Genomic_DNA"/>
</dbReference>
<feature type="compositionally biased region" description="Low complexity" evidence="1">
    <location>
        <begin position="360"/>
        <end position="369"/>
    </location>
</feature>